<comment type="caution">
    <text evidence="1">The sequence shown here is derived from an EMBL/GenBank/DDBJ whole genome shotgun (WGS) entry which is preliminary data.</text>
</comment>
<accession>A0A0F9CV17</accession>
<organism evidence="1">
    <name type="scientific">marine sediment metagenome</name>
    <dbReference type="NCBI Taxonomy" id="412755"/>
    <lineage>
        <taxon>unclassified sequences</taxon>
        <taxon>metagenomes</taxon>
        <taxon>ecological metagenomes</taxon>
    </lineage>
</organism>
<feature type="non-terminal residue" evidence="1">
    <location>
        <position position="1"/>
    </location>
</feature>
<name>A0A0F9CV17_9ZZZZ</name>
<proteinExistence type="predicted"/>
<protein>
    <recommendedName>
        <fullName evidence="2">Acyloxyacyl hydrolase</fullName>
    </recommendedName>
</protein>
<dbReference type="EMBL" id="LAZR01031620">
    <property type="protein sequence ID" value="KKL53223.1"/>
    <property type="molecule type" value="Genomic_DNA"/>
</dbReference>
<gene>
    <name evidence="1" type="ORF">LCGC14_2277620</name>
</gene>
<reference evidence="1" key="1">
    <citation type="journal article" date="2015" name="Nature">
        <title>Complex archaea that bridge the gap between prokaryotes and eukaryotes.</title>
        <authorList>
            <person name="Spang A."/>
            <person name="Saw J.H."/>
            <person name="Jorgensen S.L."/>
            <person name="Zaremba-Niedzwiedzka K."/>
            <person name="Martijn J."/>
            <person name="Lind A.E."/>
            <person name="van Eijk R."/>
            <person name="Schleper C."/>
            <person name="Guy L."/>
            <person name="Ettema T.J."/>
        </authorList>
    </citation>
    <scope>NUCLEOTIDE SEQUENCE</scope>
</reference>
<evidence type="ECO:0000313" key="1">
    <source>
        <dbReference type="EMBL" id="KKL53223.1"/>
    </source>
</evidence>
<dbReference type="AlphaFoldDB" id="A0A0F9CV17"/>
<dbReference type="Gene3D" id="2.40.160.20">
    <property type="match status" value="1"/>
</dbReference>
<evidence type="ECO:0008006" key="2">
    <source>
        <dbReference type="Google" id="ProtNLM"/>
    </source>
</evidence>
<sequence>TWLIGQQTFRGEQIGNNIMFRAQLLVQGPSKWAWSRNLELGAGLGYFEHQNKVLGSNLNFFLSLGYESPDHWSRWIPDRFTYDHASHSGSAFPNPGQDFIVMFGYDFGY</sequence>